<feature type="chain" id="PRO_5042142012" description="Peptidase M14 domain-containing protein" evidence="12">
    <location>
        <begin position="18"/>
        <end position="1665"/>
    </location>
</feature>
<comment type="cofactor">
    <cofactor evidence="1">
        <name>Zn(2+)</name>
        <dbReference type="ChEBI" id="CHEBI:29105"/>
    </cofactor>
</comment>
<dbReference type="GO" id="GO:0004181">
    <property type="term" value="F:metallocarboxypeptidase activity"/>
    <property type="evidence" value="ECO:0007669"/>
    <property type="project" value="InterPro"/>
</dbReference>
<dbReference type="Gene3D" id="2.60.40.1120">
    <property type="entry name" value="Carboxypeptidase-like, regulatory domain"/>
    <property type="match status" value="4"/>
</dbReference>
<dbReference type="GO" id="GO:0005615">
    <property type="term" value="C:extracellular space"/>
    <property type="evidence" value="ECO:0007669"/>
    <property type="project" value="TreeGrafter"/>
</dbReference>
<dbReference type="InterPro" id="IPR008969">
    <property type="entry name" value="CarboxyPept-like_regulatory"/>
</dbReference>
<keyword evidence="12" id="KW-0732">Signal</keyword>
<dbReference type="Pfam" id="PF13715">
    <property type="entry name" value="CarbopepD_reg_2"/>
    <property type="match status" value="1"/>
</dbReference>
<dbReference type="PANTHER" id="PTHR11532">
    <property type="entry name" value="PROTEASE M14 CARBOXYPEPTIDASE"/>
    <property type="match status" value="1"/>
</dbReference>
<feature type="domain" description="Peptidase M14" evidence="13">
    <location>
        <begin position="441"/>
        <end position="736"/>
    </location>
</feature>
<dbReference type="EMBL" id="JAWDGP010000058">
    <property type="protein sequence ID" value="KAK3804043.1"/>
    <property type="molecule type" value="Genomic_DNA"/>
</dbReference>
<dbReference type="FunFam" id="3.40.630.10:FF:000020">
    <property type="entry name" value="Carboxypeptidase D"/>
    <property type="match status" value="2"/>
</dbReference>
<evidence type="ECO:0000256" key="9">
    <source>
        <dbReference type="PROSITE-ProRule" id="PRU01379"/>
    </source>
</evidence>
<keyword evidence="15" id="KW-1185">Reference proteome</keyword>
<evidence type="ECO:0000256" key="1">
    <source>
        <dbReference type="ARBA" id="ARBA00001947"/>
    </source>
</evidence>
<evidence type="ECO:0000256" key="3">
    <source>
        <dbReference type="ARBA" id="ARBA00022645"/>
    </source>
</evidence>
<keyword evidence="5" id="KW-0479">Metal-binding</keyword>
<evidence type="ECO:0000259" key="13">
    <source>
        <dbReference type="PROSITE" id="PS52035"/>
    </source>
</evidence>
<evidence type="ECO:0000256" key="12">
    <source>
        <dbReference type="SAM" id="SignalP"/>
    </source>
</evidence>
<evidence type="ECO:0000313" key="15">
    <source>
        <dbReference type="Proteomes" id="UP001283361"/>
    </source>
</evidence>
<dbReference type="InterPro" id="IPR057247">
    <property type="entry name" value="CARBOXYPEPT_ZN_2"/>
</dbReference>
<gene>
    <name evidence="14" type="ORF">RRG08_062413</name>
</gene>
<feature type="domain" description="Peptidase M14" evidence="13">
    <location>
        <begin position="1205"/>
        <end position="1476"/>
    </location>
</feature>
<feature type="transmembrane region" description="Helical" evidence="11">
    <location>
        <begin position="1567"/>
        <end position="1590"/>
    </location>
</feature>
<dbReference type="InterPro" id="IPR057246">
    <property type="entry name" value="CARBOXYPEPT_ZN_1"/>
</dbReference>
<comment type="caution">
    <text evidence="14">The sequence shown here is derived from an EMBL/GenBank/DDBJ whole genome shotgun (WGS) entry which is preliminary data.</text>
</comment>
<comment type="similarity">
    <text evidence="2 9">Belongs to the peptidase M14 family.</text>
</comment>
<evidence type="ECO:0000256" key="11">
    <source>
        <dbReference type="SAM" id="Phobius"/>
    </source>
</evidence>
<sequence length="1665" mass="185620">MILKLFLFILICWAVTCAPSSTFQIDTTKYHHYDDIVELFENLHTQFPELTKLHHVGTSVQSRKLLAIQISDNINSTELGEPMFKYIGNMHGNEAIGRQVLIYLTQYLLFKYQEGDERVKKIVDTTNIFIMPTMNPDGFEKAQVGDCKGVIGRANANNVDLNRNFPDQFGGNEGKIQPETQAIIDWIESQPFVLSANLHGGSVVASYPFDDSASHTLFNHYSAAPDDELFKLLAHTYANNHLTMSKGHQCSGDDFKDGITNGAHWYDVPGGMEDYNYLHSNCFEITIELSCCKYPQPQSLTQEWENNRESLLSYLELVHIGAHGFVTDADTKEGIVGAVIMVESIDHNVTSIASGAYWRLLRPGSYTIRFAAAGYDDVTFHKVNIPSGEGVQLDVTMTKQKKNVEEKDTIDPLEKLIGYVEGLQDYSHHSTTHFKEPTQFEHHNFEEMTAFLRNLAEQYPAITRLYSVGQSVQGRDLWVLEISDVPGQHEPGEPEFKYIGNMHGNEVIGREMLLLLSQLLCENYGKDEFLTLMVDQTRIHIMPSMNPDGYEIAKEGDKRSILGRANHHQVDLNRDFPGLFHPDDPGKVRQPETLAIIQWVKSYPFVLSANLHGGALVANYPFDDTKGLGVTSSAQESKSPDDAVFVQLAESYSLAHSSMHSGLNCNSESNEYFPDGITNGAKWYIVAGGMQDWNYWFTNCFEITIELGCFKFPPEANLPDYWASNKDSLLVYMGQVHKGVKGFVRDDSSQAVFNASITVKGIEHTIYSAQDGDYWRLLVPGTYELTASATGFEPQSIVVKVPKAGAAVNVDFTLKVAPGYQWSSKYDFDIKENMRAHNFMSTRAVEETISYLARMQPTFTRYERLAMDSTNKTIPMIHLSEAFNQHEEDKPHVLLLGGLNGDSPVGTEVLVRLTRHLITGFNREEPIVSKLLKTAHVHIAPLVNIKGFEKSSPGDCTGDKFTGKNFAQLVRDQDPVVKAMVETIAQHKFDVIVIVEGGGKFISIPRNVPVSDDQSAASAFTQDEDILQELSNSFAKSMTDIFHKDACPSSEGPLAAFSGIIHGVDMGHKAFPLADSVYQQYGTLTLGTYVACCKYPPASDLQGIWMASLQPLLNVLTKSMQGIQGQVKNEKGEIILSYSLQVDNKPKWKLDSANFFVITTQGYHTVTLEADGYIPVTRQVLVNENSPTNLTIILKAESVQSRTLSYHSPDQVASVMGNLSSEFPNYARYSSLGKSALNSDIWMLQLGLGFDEKRILPAILFVGNMHGEEAASREILLHLASHLCQQYKDDNYMRKMLNETHIFIIPSVNPDGAKKSVQGCKSGEGHKNAAGVDLDYNFLLKYQGQQVEQAETKLIKKALKETGAQVVVNVGSGNTVVSYITQADRKLANAYINGRQGSSDLEKSCEDHTGKEYQSQIVEFGDYFDHTGSFLSYVHKQLHRGSILVHTGCCRYPAPDQLAQVWKWTRPSLMSLIREARKGLFGIVMDEGTSRPLAGARIEVSSEGFTQISNQNGLFALYLPSGNFKFHIEAAGYQTKVQDVNVLVSTNARELVIKMKPNTLLFGMSPMVSVIVMACVVMTIVLFVTGALCLRKSGRMPYDEMGFKQLTNADSDSDDMDDDAFEREKFMKMKLRTNGNSSVGKEYHDEASTDDEDGGEHSLFEKRLI</sequence>
<dbReference type="GO" id="GO:0008270">
    <property type="term" value="F:zinc ion binding"/>
    <property type="evidence" value="ECO:0007669"/>
    <property type="project" value="InterPro"/>
</dbReference>
<dbReference type="PROSITE" id="PS52035">
    <property type="entry name" value="PEPTIDASE_M14"/>
    <property type="match status" value="4"/>
</dbReference>
<reference evidence="14" key="1">
    <citation type="journal article" date="2023" name="G3 (Bethesda)">
        <title>A reference genome for the long-term kleptoplast-retaining sea slug Elysia crispata morphotype clarki.</title>
        <authorList>
            <person name="Eastman K.E."/>
            <person name="Pendleton A.L."/>
            <person name="Shaikh M.A."/>
            <person name="Suttiyut T."/>
            <person name="Ogas R."/>
            <person name="Tomko P."/>
            <person name="Gavelis G."/>
            <person name="Widhalm J.R."/>
            <person name="Wisecaver J.H."/>
        </authorList>
    </citation>
    <scope>NUCLEOTIDE SEQUENCE</scope>
    <source>
        <strain evidence="14">ECLA1</strain>
    </source>
</reference>
<evidence type="ECO:0000313" key="14">
    <source>
        <dbReference type="EMBL" id="KAK3804043.1"/>
    </source>
</evidence>
<keyword evidence="11" id="KW-0812">Transmembrane</keyword>
<dbReference type="SMART" id="SM00631">
    <property type="entry name" value="Zn_pept"/>
    <property type="match status" value="3"/>
</dbReference>
<feature type="domain" description="Peptidase M14" evidence="13">
    <location>
        <begin position="836"/>
        <end position="1119"/>
    </location>
</feature>
<dbReference type="SUPFAM" id="SSF53187">
    <property type="entry name" value="Zn-dependent exopeptidases"/>
    <property type="match status" value="4"/>
</dbReference>
<evidence type="ECO:0000256" key="7">
    <source>
        <dbReference type="ARBA" id="ARBA00022833"/>
    </source>
</evidence>
<evidence type="ECO:0000256" key="10">
    <source>
        <dbReference type="SAM" id="MobiDB-lite"/>
    </source>
</evidence>
<keyword evidence="8" id="KW-0325">Glycoprotein</keyword>
<feature type="region of interest" description="Disordered" evidence="10">
    <location>
        <begin position="1632"/>
        <end position="1665"/>
    </location>
</feature>
<evidence type="ECO:0000256" key="8">
    <source>
        <dbReference type="ARBA" id="ARBA00023180"/>
    </source>
</evidence>
<feature type="signal peptide" evidence="12">
    <location>
        <begin position="1"/>
        <end position="17"/>
    </location>
</feature>
<comment type="caution">
    <text evidence="9">Lacks conserved residue(s) required for the propagation of feature annotation.</text>
</comment>
<keyword evidence="6" id="KW-0378">Hydrolase</keyword>
<keyword evidence="3" id="KW-0121">Carboxypeptidase</keyword>
<keyword evidence="11" id="KW-0472">Membrane</keyword>
<dbReference type="PROSITE" id="PS00132">
    <property type="entry name" value="CARBOXYPEPT_ZN_1"/>
    <property type="match status" value="2"/>
</dbReference>
<feature type="active site" description="Proton donor/acceptor" evidence="9">
    <location>
        <position position="706"/>
    </location>
</feature>
<keyword evidence="7" id="KW-0862">Zinc</keyword>
<dbReference type="Pfam" id="PF00246">
    <property type="entry name" value="Peptidase_M14"/>
    <property type="match status" value="4"/>
</dbReference>
<dbReference type="CDD" id="cd03858">
    <property type="entry name" value="M14_CP_N-E_like"/>
    <property type="match status" value="1"/>
</dbReference>
<dbReference type="PROSITE" id="PS00133">
    <property type="entry name" value="CARBOXYPEPT_ZN_2"/>
    <property type="match status" value="2"/>
</dbReference>
<evidence type="ECO:0000256" key="5">
    <source>
        <dbReference type="ARBA" id="ARBA00022723"/>
    </source>
</evidence>
<evidence type="ECO:0000256" key="4">
    <source>
        <dbReference type="ARBA" id="ARBA00022670"/>
    </source>
</evidence>
<dbReference type="PRINTS" id="PR00765">
    <property type="entry name" value="CRBOXYPTASEA"/>
</dbReference>
<dbReference type="InterPro" id="IPR000834">
    <property type="entry name" value="Peptidase_M14"/>
</dbReference>
<evidence type="ECO:0000256" key="2">
    <source>
        <dbReference type="ARBA" id="ARBA00005988"/>
    </source>
</evidence>
<proteinExistence type="inferred from homology"/>
<protein>
    <recommendedName>
        <fullName evidence="13">Peptidase M14 domain-containing protein</fullName>
    </recommendedName>
</protein>
<evidence type="ECO:0000256" key="6">
    <source>
        <dbReference type="ARBA" id="ARBA00022801"/>
    </source>
</evidence>
<dbReference type="CDD" id="cd03868">
    <property type="entry name" value="M14_CPD_I"/>
    <property type="match status" value="1"/>
</dbReference>
<dbReference type="GO" id="GO:0006518">
    <property type="term" value="P:peptide metabolic process"/>
    <property type="evidence" value="ECO:0007669"/>
    <property type="project" value="TreeGrafter"/>
</dbReference>
<dbReference type="GO" id="GO:0016485">
    <property type="term" value="P:protein processing"/>
    <property type="evidence" value="ECO:0007669"/>
    <property type="project" value="TreeGrafter"/>
</dbReference>
<dbReference type="InterPro" id="IPR050753">
    <property type="entry name" value="Peptidase_M14_domain"/>
</dbReference>
<accession>A0AAE1EG81</accession>
<dbReference type="SUPFAM" id="SSF49464">
    <property type="entry name" value="Carboxypeptidase regulatory domain-like"/>
    <property type="match status" value="3"/>
</dbReference>
<keyword evidence="4" id="KW-0645">Protease</keyword>
<dbReference type="Proteomes" id="UP001283361">
    <property type="component" value="Unassembled WGS sequence"/>
</dbReference>
<feature type="domain" description="Peptidase M14" evidence="13">
    <location>
        <begin position="29"/>
        <end position="318"/>
    </location>
</feature>
<dbReference type="Pfam" id="PF13620">
    <property type="entry name" value="CarboxypepD_reg"/>
    <property type="match status" value="2"/>
</dbReference>
<dbReference type="CDD" id="cd11308">
    <property type="entry name" value="Peptidase_M14NE-CP-C_like"/>
    <property type="match status" value="2"/>
</dbReference>
<organism evidence="14 15">
    <name type="scientific">Elysia crispata</name>
    <name type="common">lettuce slug</name>
    <dbReference type="NCBI Taxonomy" id="231223"/>
    <lineage>
        <taxon>Eukaryota</taxon>
        <taxon>Metazoa</taxon>
        <taxon>Spiralia</taxon>
        <taxon>Lophotrochozoa</taxon>
        <taxon>Mollusca</taxon>
        <taxon>Gastropoda</taxon>
        <taxon>Heterobranchia</taxon>
        <taxon>Euthyneura</taxon>
        <taxon>Panpulmonata</taxon>
        <taxon>Sacoglossa</taxon>
        <taxon>Placobranchoidea</taxon>
        <taxon>Plakobranchidae</taxon>
        <taxon>Elysia</taxon>
    </lineage>
</organism>
<name>A0AAE1EG81_9GAST</name>
<feature type="compositionally biased region" description="Basic and acidic residues" evidence="10">
    <location>
        <begin position="1655"/>
        <end position="1665"/>
    </location>
</feature>
<keyword evidence="11" id="KW-1133">Transmembrane helix</keyword>
<dbReference type="Gene3D" id="3.40.630.10">
    <property type="entry name" value="Zn peptidases"/>
    <property type="match status" value="4"/>
</dbReference>
<feature type="active site" description="Proton donor/acceptor" evidence="9">
    <location>
        <position position="288"/>
    </location>
</feature>
<dbReference type="FunFam" id="2.60.40.1120:FF:000004">
    <property type="entry name" value="Carboxypeptidase E"/>
    <property type="match status" value="1"/>
</dbReference>
<dbReference type="PANTHER" id="PTHR11532:SF62">
    <property type="entry name" value="CARBOXYPEPTIDASE D"/>
    <property type="match status" value="1"/>
</dbReference>